<dbReference type="RefSeq" id="WP_265725839.1">
    <property type="nucleotide sequence ID" value="NZ_JAOSLC020000003.1"/>
</dbReference>
<reference evidence="1" key="1">
    <citation type="submission" date="2023-02" db="EMBL/GenBank/DDBJ databases">
        <title>Polaribacter ponticola sp. nov., isolated from seawater.</title>
        <authorList>
            <person name="Baek J.H."/>
            <person name="Kim J.M."/>
            <person name="Choi D.G."/>
            <person name="Jeon C.O."/>
        </authorList>
    </citation>
    <scope>NUCLEOTIDE SEQUENCE</scope>
    <source>
        <strain evidence="1">MSW5</strain>
    </source>
</reference>
<organism evidence="1 2">
    <name type="scientific">Polaribacter ponticola</name>
    <dbReference type="NCBI Taxonomy" id="2978475"/>
    <lineage>
        <taxon>Bacteria</taxon>
        <taxon>Pseudomonadati</taxon>
        <taxon>Bacteroidota</taxon>
        <taxon>Flavobacteriia</taxon>
        <taxon>Flavobacteriales</taxon>
        <taxon>Flavobacteriaceae</taxon>
    </lineage>
</organism>
<comment type="caution">
    <text evidence="1">The sequence shown here is derived from an EMBL/GenBank/DDBJ whole genome shotgun (WGS) entry which is preliminary data.</text>
</comment>
<name>A0ABT5SB00_9FLAO</name>
<dbReference type="EMBL" id="JAOSLC020000003">
    <property type="protein sequence ID" value="MDD7915282.1"/>
    <property type="molecule type" value="Genomic_DNA"/>
</dbReference>
<evidence type="ECO:0008006" key="3">
    <source>
        <dbReference type="Google" id="ProtNLM"/>
    </source>
</evidence>
<evidence type="ECO:0000313" key="2">
    <source>
        <dbReference type="Proteomes" id="UP001151478"/>
    </source>
</evidence>
<sequence>MFLGVSLFLWNCEKVEYVDETEKQKISVKLKEKTFKELLDYYFEYKKIDGSVQTANAQHQYMADNFVKPIAEAVRKIDNNKYSLEYYMDYGWDGLRTYVIEDYINDNKNEICTE</sequence>
<evidence type="ECO:0000313" key="1">
    <source>
        <dbReference type="EMBL" id="MDD7915282.1"/>
    </source>
</evidence>
<protein>
    <recommendedName>
        <fullName evidence="3">DUF4296 domain-containing protein</fullName>
    </recommendedName>
</protein>
<accession>A0ABT5SB00</accession>
<proteinExistence type="predicted"/>
<gene>
    <name evidence="1" type="ORF">N5A56_013060</name>
</gene>
<keyword evidence="2" id="KW-1185">Reference proteome</keyword>
<dbReference type="Proteomes" id="UP001151478">
    <property type="component" value="Unassembled WGS sequence"/>
</dbReference>